<dbReference type="GO" id="GO:0008168">
    <property type="term" value="F:methyltransferase activity"/>
    <property type="evidence" value="ECO:0007669"/>
    <property type="project" value="UniProtKB-KW"/>
</dbReference>
<keyword evidence="3" id="KW-1185">Reference proteome</keyword>
<reference evidence="2 3" key="1">
    <citation type="submission" date="2016-10" db="EMBL/GenBank/DDBJ databases">
        <authorList>
            <person name="de Groot N.N."/>
        </authorList>
    </citation>
    <scope>NUCLEOTIDE SEQUENCE [LARGE SCALE GENOMIC DNA]</scope>
    <source>
        <strain evidence="2 3">DSM 25294</strain>
    </source>
</reference>
<sequence>MFDILKDFATRPALFAGFDTAALWADPHVARKMLALHLDADHDIASRRHADIDSLCSWVDAEIGLKGRRLLDLGCGPGLYAKRFHAAGAVVTGFDLSEDSLQHARETACPEGVFRLGNYLTDPLPEAEVATLIYGDVCAMPEAARARLFHRLRDRMPAGGKFVLDAFPLAAFKARQEGFEIGVRLDDGFWAEGEYVGLRVSFVYPGALAALDRYRIVEPKREREVFAWLQYLAPERLSAELEVCGFRAGPPREAVTGRPWAGDDRPYVLVATVI</sequence>
<dbReference type="Proteomes" id="UP000199382">
    <property type="component" value="Unassembled WGS sequence"/>
</dbReference>
<gene>
    <name evidence="2" type="ORF">SAMN04488026_103240</name>
</gene>
<dbReference type="InterPro" id="IPR029063">
    <property type="entry name" value="SAM-dependent_MTases_sf"/>
</dbReference>
<dbReference type="RefSeq" id="WP_093157873.1">
    <property type="nucleotide sequence ID" value="NZ_FNEK01000032.1"/>
</dbReference>
<dbReference type="CDD" id="cd02440">
    <property type="entry name" value="AdoMet_MTases"/>
    <property type="match status" value="1"/>
</dbReference>
<dbReference type="GO" id="GO:0032259">
    <property type="term" value="P:methylation"/>
    <property type="evidence" value="ECO:0007669"/>
    <property type="project" value="UniProtKB-KW"/>
</dbReference>
<name>A0A1G8ZHZ8_9RHOB</name>
<evidence type="ECO:0000313" key="3">
    <source>
        <dbReference type="Proteomes" id="UP000199382"/>
    </source>
</evidence>
<dbReference type="InterPro" id="IPR041698">
    <property type="entry name" value="Methyltransf_25"/>
</dbReference>
<accession>A0A1G8ZHZ8</accession>
<dbReference type="Pfam" id="PF13649">
    <property type="entry name" value="Methyltransf_25"/>
    <property type="match status" value="1"/>
</dbReference>
<keyword evidence="2" id="KW-0808">Transferase</keyword>
<keyword evidence="2" id="KW-0489">Methyltransferase</keyword>
<proteinExistence type="predicted"/>
<dbReference type="SUPFAM" id="SSF53335">
    <property type="entry name" value="S-adenosyl-L-methionine-dependent methyltransferases"/>
    <property type="match status" value="1"/>
</dbReference>
<evidence type="ECO:0000313" key="2">
    <source>
        <dbReference type="EMBL" id="SDK14677.1"/>
    </source>
</evidence>
<feature type="domain" description="Methyltransferase" evidence="1">
    <location>
        <begin position="71"/>
        <end position="160"/>
    </location>
</feature>
<protein>
    <submittedName>
        <fullName evidence="2">Methyltransferase domain-containing protein</fullName>
    </submittedName>
</protein>
<dbReference type="Gene3D" id="3.40.50.150">
    <property type="entry name" value="Vaccinia Virus protein VP39"/>
    <property type="match status" value="1"/>
</dbReference>
<dbReference type="OrthoDB" id="9765084at2"/>
<dbReference type="AlphaFoldDB" id="A0A1G8ZHZ8"/>
<organism evidence="2 3">
    <name type="scientific">Aliiruegeria lutimaris</name>
    <dbReference type="NCBI Taxonomy" id="571298"/>
    <lineage>
        <taxon>Bacteria</taxon>
        <taxon>Pseudomonadati</taxon>
        <taxon>Pseudomonadota</taxon>
        <taxon>Alphaproteobacteria</taxon>
        <taxon>Rhodobacterales</taxon>
        <taxon>Roseobacteraceae</taxon>
        <taxon>Aliiruegeria</taxon>
    </lineage>
</organism>
<dbReference type="EMBL" id="FNEK01000032">
    <property type="protein sequence ID" value="SDK14677.1"/>
    <property type="molecule type" value="Genomic_DNA"/>
</dbReference>
<evidence type="ECO:0000259" key="1">
    <source>
        <dbReference type="Pfam" id="PF13649"/>
    </source>
</evidence>
<dbReference type="STRING" id="571298.SAMN04488026_103240"/>